<dbReference type="GO" id="GO:0015558">
    <property type="term" value="F:secondary active p-aminobenzoyl-glutamate transmembrane transporter activity"/>
    <property type="evidence" value="ECO:0007669"/>
    <property type="project" value="InterPro"/>
</dbReference>
<dbReference type="Proteomes" id="UP001143349">
    <property type="component" value="Unassembled WGS sequence"/>
</dbReference>
<evidence type="ECO:0000256" key="1">
    <source>
        <dbReference type="SAM" id="Phobius"/>
    </source>
</evidence>
<gene>
    <name evidence="2" type="primary">abgT</name>
    <name evidence="2" type="ORF">GCM10017635_31970</name>
</gene>
<reference evidence="2" key="2">
    <citation type="submission" date="2023-01" db="EMBL/GenBank/DDBJ databases">
        <authorList>
            <person name="Sun Q."/>
            <person name="Evtushenko L."/>
        </authorList>
    </citation>
    <scope>NUCLEOTIDE SEQUENCE</scope>
    <source>
        <strain evidence="2">VKM B-2222</strain>
    </source>
</reference>
<proteinExistence type="predicted"/>
<feature type="transmembrane region" description="Helical" evidence="1">
    <location>
        <begin position="341"/>
        <end position="358"/>
    </location>
</feature>
<evidence type="ECO:0000313" key="2">
    <source>
        <dbReference type="EMBL" id="GLK65720.1"/>
    </source>
</evidence>
<dbReference type="AlphaFoldDB" id="A0AAD3P2L6"/>
<dbReference type="PANTHER" id="PTHR30282">
    <property type="entry name" value="P-AMINOBENZOYL GLUTAMATE TRANSPORTER"/>
    <property type="match status" value="1"/>
</dbReference>
<sequence>MSDAVIIEKRGFLSAVERIGNKIPHPLAIFLGIIALVLLLSALLSWAGVTATHPQSGEVIAVRSMLTIDSILTWMSRLTANLQNFPVLAVVIVMAAVTGIAEQVGFFTVAIKQSLRNVRGIYVVFAIACIAAIGNVAGDVSFAIIPALSASVFLGMGRHPLVGLFLGYAVVGGAFGVSVIPGGFDVILTPISVQSAHLYDESFDMNILNGYYLLATSTIVVAAIATFVTVVFVEPRFGKYEGELAGTPDIVVTDVERRALRRSYLAVGLFLLAVIVAAIPQNSFLRSPSGSLVVDAPLMRLIFPLLLMVFFLAGTVFGVGTGKIGNLSDLARLMTEAVKTVSPFIVIAIVVSQFLYLFNESNLGAVLAIRGGQALTQLAVPVVAVLILFFLLEAVADMFIISGSARYLVFAPVFVPMMMQLGVHPALTQAIHRMGGSVANPLTPLNAFFPVLLGLAQKYDRNVGMGTIFSAIIPYSIAYSLGYLILIVLWYFLDLPVGFGTPVSYP</sequence>
<feature type="transmembrane region" description="Helical" evidence="1">
    <location>
        <begin position="301"/>
        <end position="320"/>
    </location>
</feature>
<feature type="transmembrane region" description="Helical" evidence="1">
    <location>
        <begin position="161"/>
        <end position="180"/>
    </location>
</feature>
<reference evidence="2" key="1">
    <citation type="journal article" date="2014" name="Int. J. Syst. Evol. Microbiol.">
        <title>Complete genome sequence of Corynebacterium casei LMG S-19264T (=DSM 44701T), isolated from a smear-ripened cheese.</title>
        <authorList>
            <consortium name="US DOE Joint Genome Institute (JGI-PGF)"/>
            <person name="Walter F."/>
            <person name="Albersmeier A."/>
            <person name="Kalinowski J."/>
            <person name="Ruckert C."/>
        </authorList>
    </citation>
    <scope>NUCLEOTIDE SEQUENCE</scope>
    <source>
        <strain evidence="2">VKM B-2222</strain>
    </source>
</reference>
<dbReference type="PANTHER" id="PTHR30282:SF0">
    <property type="entry name" value="P-AMINOBENZOYL-GLUTAMATE TRANSPORT PROTEIN"/>
    <property type="match status" value="1"/>
</dbReference>
<keyword evidence="1" id="KW-0472">Membrane</keyword>
<dbReference type="Pfam" id="PF03806">
    <property type="entry name" value="ABG_transport"/>
    <property type="match status" value="1"/>
</dbReference>
<evidence type="ECO:0000313" key="3">
    <source>
        <dbReference type="Proteomes" id="UP001143349"/>
    </source>
</evidence>
<feature type="transmembrane region" description="Helical" evidence="1">
    <location>
        <begin position="211"/>
        <end position="233"/>
    </location>
</feature>
<accession>A0AAD3P2L6</accession>
<keyword evidence="3" id="KW-1185">Reference proteome</keyword>
<feature type="transmembrane region" description="Helical" evidence="1">
    <location>
        <begin position="438"/>
        <end position="456"/>
    </location>
</feature>
<dbReference type="EMBL" id="BSFH01000094">
    <property type="protein sequence ID" value="GLK65720.1"/>
    <property type="molecule type" value="Genomic_DNA"/>
</dbReference>
<feature type="transmembrane region" description="Helical" evidence="1">
    <location>
        <begin position="378"/>
        <end position="400"/>
    </location>
</feature>
<comment type="caution">
    <text evidence="2">The sequence shown here is derived from an EMBL/GenBank/DDBJ whole genome shotgun (WGS) entry which is preliminary data.</text>
</comment>
<protein>
    <submittedName>
        <fullName evidence="2">Aminobenzoyl-glutamate transporter</fullName>
    </submittedName>
</protein>
<feature type="transmembrane region" description="Helical" evidence="1">
    <location>
        <begin position="264"/>
        <end position="281"/>
    </location>
</feature>
<dbReference type="GO" id="GO:1902604">
    <property type="term" value="P:p-aminobenzoyl-glutamate transmembrane transport"/>
    <property type="evidence" value="ECO:0007669"/>
    <property type="project" value="InterPro"/>
</dbReference>
<dbReference type="RefSeq" id="WP_010394282.1">
    <property type="nucleotide sequence ID" value="NZ_BSFH01000094.1"/>
</dbReference>
<feature type="transmembrane region" description="Helical" evidence="1">
    <location>
        <begin position="121"/>
        <end position="154"/>
    </location>
</feature>
<organism evidence="2 3">
    <name type="scientific">Paracoccus kondratievae</name>
    <dbReference type="NCBI Taxonomy" id="135740"/>
    <lineage>
        <taxon>Bacteria</taxon>
        <taxon>Pseudomonadati</taxon>
        <taxon>Pseudomonadota</taxon>
        <taxon>Alphaproteobacteria</taxon>
        <taxon>Rhodobacterales</taxon>
        <taxon>Paracoccaceae</taxon>
        <taxon>Paracoccus</taxon>
    </lineage>
</organism>
<feature type="transmembrane region" description="Helical" evidence="1">
    <location>
        <begin position="87"/>
        <end position="109"/>
    </location>
</feature>
<dbReference type="InterPro" id="IPR004697">
    <property type="entry name" value="AbgT"/>
</dbReference>
<keyword evidence="1" id="KW-0812">Transmembrane</keyword>
<keyword evidence="1" id="KW-1133">Transmembrane helix</keyword>
<name>A0AAD3P2L6_9RHOB</name>
<feature type="transmembrane region" description="Helical" evidence="1">
    <location>
        <begin position="27"/>
        <end position="47"/>
    </location>
</feature>
<feature type="transmembrane region" description="Helical" evidence="1">
    <location>
        <begin position="407"/>
        <end position="426"/>
    </location>
</feature>
<feature type="transmembrane region" description="Helical" evidence="1">
    <location>
        <begin position="59"/>
        <end position="75"/>
    </location>
</feature>
<feature type="transmembrane region" description="Helical" evidence="1">
    <location>
        <begin position="468"/>
        <end position="493"/>
    </location>
</feature>